<gene>
    <name evidence="2" type="ORF">GOEFS_044_00020</name>
</gene>
<protein>
    <submittedName>
        <fullName evidence="2">Uncharacterized protein</fullName>
    </submittedName>
</protein>
<evidence type="ECO:0000313" key="2">
    <source>
        <dbReference type="EMBL" id="GAB17966.1"/>
    </source>
</evidence>
<dbReference type="RefSeq" id="WP_007317303.1">
    <property type="nucleotide sequence ID" value="NZ_BAEH01000044.1"/>
</dbReference>
<feature type="transmembrane region" description="Helical" evidence="1">
    <location>
        <begin position="95"/>
        <end position="112"/>
    </location>
</feature>
<dbReference type="OrthoDB" id="3482508at2"/>
<proteinExistence type="predicted"/>
<organism evidence="2 3">
    <name type="scientific">Gordonia effusa NBRC 100432</name>
    <dbReference type="NCBI Taxonomy" id="1077974"/>
    <lineage>
        <taxon>Bacteria</taxon>
        <taxon>Bacillati</taxon>
        <taxon>Actinomycetota</taxon>
        <taxon>Actinomycetes</taxon>
        <taxon>Mycobacteriales</taxon>
        <taxon>Gordoniaceae</taxon>
        <taxon>Gordonia</taxon>
    </lineage>
</organism>
<dbReference type="eggNOG" id="COG4270">
    <property type="taxonomic scope" value="Bacteria"/>
</dbReference>
<dbReference type="STRING" id="1077974.GOEFS_044_00020"/>
<keyword evidence="1" id="KW-1133">Transmembrane helix</keyword>
<evidence type="ECO:0000256" key="1">
    <source>
        <dbReference type="SAM" id="Phobius"/>
    </source>
</evidence>
<keyword evidence="1" id="KW-0812">Transmembrane</keyword>
<keyword evidence="3" id="KW-1185">Reference proteome</keyword>
<evidence type="ECO:0000313" key="3">
    <source>
        <dbReference type="Proteomes" id="UP000035034"/>
    </source>
</evidence>
<dbReference type="AlphaFoldDB" id="H0QYR5"/>
<comment type="caution">
    <text evidence="2">The sequence shown here is derived from an EMBL/GenBank/DDBJ whole genome shotgun (WGS) entry which is preliminary data.</text>
</comment>
<name>H0QYR5_9ACTN</name>
<dbReference type="EMBL" id="BAEH01000044">
    <property type="protein sequence ID" value="GAB17966.1"/>
    <property type="molecule type" value="Genomic_DNA"/>
</dbReference>
<accession>H0QYR5</accession>
<reference evidence="2 3" key="1">
    <citation type="submission" date="2011-12" db="EMBL/GenBank/DDBJ databases">
        <title>Whole genome shotgun sequence of Gordonia effusa NBRC 100432.</title>
        <authorList>
            <person name="Yoshida I."/>
            <person name="Takarada H."/>
            <person name="Hosoyama A."/>
            <person name="Tsuchikane K."/>
            <person name="Katsumata H."/>
            <person name="Yamazaki S."/>
            <person name="Fujita N."/>
        </authorList>
    </citation>
    <scope>NUCLEOTIDE SEQUENCE [LARGE SCALE GENOMIC DNA]</scope>
    <source>
        <strain evidence="2 3">NBRC 100432</strain>
    </source>
</reference>
<sequence length="145" mass="15530">MSLLSIRRRNIPVPAAEAPVVVETPEPEQGRGIEGWTRIGGAGLVGAGALHFAVPKLFVPLTRVAFPEQTERFVTVNGTLETLIGTALLSARTRLFGYIALAVYLFYLVFNVKTTREEAEAARYAPPNVVPSVVPKPVTDSAASA</sequence>
<keyword evidence="1" id="KW-0472">Membrane</keyword>
<dbReference type="Proteomes" id="UP000035034">
    <property type="component" value="Unassembled WGS sequence"/>
</dbReference>